<dbReference type="Proteomes" id="UP000094892">
    <property type="component" value="Unassembled WGS sequence"/>
</dbReference>
<dbReference type="GO" id="GO:0070733">
    <property type="term" value="F:AMPylase activity"/>
    <property type="evidence" value="ECO:0007669"/>
    <property type="project" value="UniProtKB-EC"/>
</dbReference>
<proteinExistence type="predicted"/>
<keyword evidence="1 8" id="KW-0808">Transferase</keyword>
<evidence type="ECO:0000256" key="6">
    <source>
        <dbReference type="ARBA" id="ARBA00047939"/>
    </source>
</evidence>
<comment type="caution">
    <text evidence="8">The sequence shown here is derived from an EMBL/GenBank/DDBJ whole genome shotgun (WGS) entry which is preliminary data.</text>
</comment>
<keyword evidence="2" id="KW-0548">Nucleotidyltransferase</keyword>
<dbReference type="EC" id="2.7.7.108" evidence="5"/>
<keyword evidence="3" id="KW-0547">Nucleotide-binding</keyword>
<dbReference type="Gene3D" id="1.10.3290.10">
    <property type="entry name" value="Fido-like domain"/>
    <property type="match status" value="1"/>
</dbReference>
<accession>A0A1E3KW13</accession>
<evidence type="ECO:0000256" key="4">
    <source>
        <dbReference type="ARBA" id="ARBA00022840"/>
    </source>
</evidence>
<dbReference type="AlphaFoldDB" id="A0A1E3KW13"/>
<dbReference type="GeneID" id="77216519"/>
<dbReference type="RefSeq" id="WP_003643056.1">
    <property type="nucleotide sequence ID" value="NZ_AP028145.1"/>
</dbReference>
<name>A0A1E3KW13_LACPN</name>
<evidence type="ECO:0000313" key="8">
    <source>
        <dbReference type="EMBL" id="ODO63078.1"/>
    </source>
</evidence>
<dbReference type="GO" id="GO:0005524">
    <property type="term" value="F:ATP binding"/>
    <property type="evidence" value="ECO:0007669"/>
    <property type="project" value="UniProtKB-KW"/>
</dbReference>
<comment type="catalytic activity">
    <reaction evidence="6">
        <text>L-threonyl-[protein] + ATP = 3-O-(5'-adenylyl)-L-threonyl-[protein] + diphosphate</text>
        <dbReference type="Rhea" id="RHEA:54292"/>
        <dbReference type="Rhea" id="RHEA-COMP:11060"/>
        <dbReference type="Rhea" id="RHEA-COMP:13847"/>
        <dbReference type="ChEBI" id="CHEBI:30013"/>
        <dbReference type="ChEBI" id="CHEBI:30616"/>
        <dbReference type="ChEBI" id="CHEBI:33019"/>
        <dbReference type="ChEBI" id="CHEBI:138113"/>
        <dbReference type="EC" id="2.7.7.108"/>
    </reaction>
</comment>
<protein>
    <recommendedName>
        <fullName evidence="5">protein adenylyltransferase</fullName>
        <ecNumber evidence="5">2.7.7.108</ecNumber>
    </recommendedName>
</protein>
<dbReference type="PATRIC" id="fig|1590.142.peg.3073"/>
<evidence type="ECO:0000313" key="9">
    <source>
        <dbReference type="Proteomes" id="UP000094892"/>
    </source>
</evidence>
<gene>
    <name evidence="8" type="ORF">LPJSA22_03100</name>
</gene>
<dbReference type="PROSITE" id="PS51459">
    <property type="entry name" value="FIDO"/>
    <property type="match status" value="1"/>
</dbReference>
<reference evidence="8 9" key="1">
    <citation type="submission" date="2016-08" db="EMBL/GenBank/DDBJ databases">
        <title>Genome sequencing of Lactobacillus plantarum JSA22, isolated from fermented soybean paste.</title>
        <authorList>
            <person name="Choi H.S."/>
        </authorList>
    </citation>
    <scope>NUCLEOTIDE SEQUENCE [LARGE SCALE GENOMIC DNA]</scope>
    <source>
        <strain evidence="8 9">JSA22</strain>
    </source>
</reference>
<dbReference type="Pfam" id="PF02661">
    <property type="entry name" value="Fic"/>
    <property type="match status" value="1"/>
</dbReference>
<evidence type="ECO:0000256" key="7">
    <source>
        <dbReference type="ARBA" id="ARBA00048696"/>
    </source>
</evidence>
<dbReference type="PANTHER" id="PTHR39560">
    <property type="entry name" value="PROTEIN ADENYLYLTRANSFERASE FIC-RELATED"/>
    <property type="match status" value="1"/>
</dbReference>
<comment type="catalytic activity">
    <reaction evidence="7">
        <text>L-tyrosyl-[protein] + ATP = O-(5'-adenylyl)-L-tyrosyl-[protein] + diphosphate</text>
        <dbReference type="Rhea" id="RHEA:54288"/>
        <dbReference type="Rhea" id="RHEA-COMP:10136"/>
        <dbReference type="Rhea" id="RHEA-COMP:13846"/>
        <dbReference type="ChEBI" id="CHEBI:30616"/>
        <dbReference type="ChEBI" id="CHEBI:33019"/>
        <dbReference type="ChEBI" id="CHEBI:46858"/>
        <dbReference type="ChEBI" id="CHEBI:83624"/>
        <dbReference type="EC" id="2.7.7.108"/>
    </reaction>
</comment>
<dbReference type="GO" id="GO:0051302">
    <property type="term" value="P:regulation of cell division"/>
    <property type="evidence" value="ECO:0007669"/>
    <property type="project" value="TreeGrafter"/>
</dbReference>
<organism evidence="8 9">
    <name type="scientific">Lactiplantibacillus plantarum</name>
    <name type="common">Lactobacillus plantarum</name>
    <dbReference type="NCBI Taxonomy" id="1590"/>
    <lineage>
        <taxon>Bacteria</taxon>
        <taxon>Bacillati</taxon>
        <taxon>Bacillota</taxon>
        <taxon>Bacilli</taxon>
        <taxon>Lactobacillales</taxon>
        <taxon>Lactobacillaceae</taxon>
        <taxon>Lactiplantibacillus</taxon>
    </lineage>
</organism>
<evidence type="ECO:0000256" key="5">
    <source>
        <dbReference type="ARBA" id="ARBA00034531"/>
    </source>
</evidence>
<dbReference type="PANTHER" id="PTHR39560:SF1">
    <property type="entry name" value="PROTEIN ADENYLYLTRANSFERASE FIC-RELATED"/>
    <property type="match status" value="1"/>
</dbReference>
<keyword evidence="4" id="KW-0067">ATP-binding</keyword>
<evidence type="ECO:0000256" key="1">
    <source>
        <dbReference type="ARBA" id="ARBA00022679"/>
    </source>
</evidence>
<evidence type="ECO:0000256" key="3">
    <source>
        <dbReference type="ARBA" id="ARBA00022741"/>
    </source>
</evidence>
<dbReference type="EMBL" id="MCOL01000001">
    <property type="protein sequence ID" value="ODO63078.1"/>
    <property type="molecule type" value="Genomic_DNA"/>
</dbReference>
<sequence length="210" mass="23987">MRKVWADYLQPNGTLKNRLGITEAATLQKNEYKVSTQRQQQLSRNHYLLPDSHQLTGRQIGELKLINGFLLGEIYDWAGHYREVDFNKTANGVVTFFHPVALFGNAEIDIQRQLDNFALLPDDREQVAQALGQVVTEINMFHPFREGNGRTTRLFTEVLAWQHGFDINYTQAQQDAYMQALIQDDGTGVPGSTNQIDQLLLVVILRMVLK</sequence>
<dbReference type="InterPro" id="IPR036597">
    <property type="entry name" value="Fido-like_dom_sf"/>
</dbReference>
<dbReference type="InterPro" id="IPR003812">
    <property type="entry name" value="Fido"/>
</dbReference>
<dbReference type="SUPFAM" id="SSF140931">
    <property type="entry name" value="Fic-like"/>
    <property type="match status" value="1"/>
</dbReference>
<evidence type="ECO:0000256" key="2">
    <source>
        <dbReference type="ARBA" id="ARBA00022695"/>
    </source>
</evidence>